<keyword evidence="4" id="KW-1185">Reference proteome</keyword>
<keyword evidence="1" id="KW-0175">Coiled coil</keyword>
<dbReference type="CTD" id="36341289"/>
<gene>
    <name evidence="3" type="ORF">EGR_05574</name>
</gene>
<dbReference type="OrthoDB" id="432281at2759"/>
<comment type="caution">
    <text evidence="3">The sequence shown here is derived from an EMBL/GenBank/DDBJ whole genome shotgun (WGS) entry which is preliminary data.</text>
</comment>
<protein>
    <submittedName>
        <fullName evidence="3">Uncharacterized protein</fullName>
    </submittedName>
</protein>
<dbReference type="RefSeq" id="XP_024350743.1">
    <property type="nucleotide sequence ID" value="XM_024494823.1"/>
</dbReference>
<dbReference type="InterPro" id="IPR007858">
    <property type="entry name" value="Dpy-30_motif"/>
</dbReference>
<proteinExistence type="predicted"/>
<dbReference type="Pfam" id="PF05186">
    <property type="entry name" value="Dpy-30"/>
    <property type="match status" value="1"/>
</dbReference>
<evidence type="ECO:0000313" key="3">
    <source>
        <dbReference type="EMBL" id="EUB59547.1"/>
    </source>
</evidence>
<feature type="compositionally biased region" description="Acidic residues" evidence="2">
    <location>
        <begin position="377"/>
        <end position="396"/>
    </location>
</feature>
<dbReference type="Proteomes" id="UP000019149">
    <property type="component" value="Unassembled WGS sequence"/>
</dbReference>
<feature type="compositionally biased region" description="Polar residues" evidence="2">
    <location>
        <begin position="111"/>
        <end position="121"/>
    </location>
</feature>
<feature type="region of interest" description="Disordered" evidence="2">
    <location>
        <begin position="104"/>
        <end position="166"/>
    </location>
</feature>
<dbReference type="GeneID" id="36341289"/>
<dbReference type="CDD" id="cd22966">
    <property type="entry name" value="DD_DYDC-like"/>
    <property type="match status" value="1"/>
</dbReference>
<dbReference type="AlphaFoldDB" id="W6UN06"/>
<evidence type="ECO:0000256" key="2">
    <source>
        <dbReference type="SAM" id="MobiDB-lite"/>
    </source>
</evidence>
<organism evidence="3 4">
    <name type="scientific">Echinococcus granulosus</name>
    <name type="common">Hydatid tapeworm</name>
    <dbReference type="NCBI Taxonomy" id="6210"/>
    <lineage>
        <taxon>Eukaryota</taxon>
        <taxon>Metazoa</taxon>
        <taxon>Spiralia</taxon>
        <taxon>Lophotrochozoa</taxon>
        <taxon>Platyhelminthes</taxon>
        <taxon>Cestoda</taxon>
        <taxon>Eucestoda</taxon>
        <taxon>Cyclophyllidea</taxon>
        <taxon>Taeniidae</taxon>
        <taxon>Echinococcus</taxon>
        <taxon>Echinococcus granulosus group</taxon>
    </lineage>
</organism>
<dbReference type="STRING" id="6210.W6UN06"/>
<dbReference type="EMBL" id="APAU02000042">
    <property type="protein sequence ID" value="EUB59547.1"/>
    <property type="molecule type" value="Genomic_DNA"/>
</dbReference>
<sequence>MRCEHARTFVKVITPLRYGASNTSTPKARRYQTSSTSHPDFGNHCNEGLLDCSLCWTLACVSSDTTRPSAEPTLCNHGALEQNDARTSTHGSAVINEKTAKIAQPHHYQDSHVSQHLSLRQPSPRADSPPDLPTQQKTPPTYPDNHTKSPEANFQSPHGSDHKLPMLHSDSKEMEEVSRIHFINSLLQNTGQGQVPKVVNVKGAMDHPESDYIQRVLSEPLKDALSAVVLYQPLDPIEFLANYLKYWAIKVRDYRCRKFAIFEMERILALQIPFNIRLQAERAIRAEQNFLKGERMRVEEEEKRRLAELQRRRELTETKATMATNAMRSQVWPLVMEEVIDMATEVAFKVWWRMERSRLKAERAARLAESRKMDGNEMGEEGMEEEEEGDEDEDEE</sequence>
<evidence type="ECO:0000313" key="4">
    <source>
        <dbReference type="Proteomes" id="UP000019149"/>
    </source>
</evidence>
<reference evidence="3 4" key="1">
    <citation type="journal article" date="2013" name="Nat. Genet.">
        <title>The genome of the hydatid tapeworm Echinococcus granulosus.</title>
        <authorList>
            <person name="Zheng H."/>
            <person name="Zhang W."/>
            <person name="Zhang L."/>
            <person name="Zhang Z."/>
            <person name="Li J."/>
            <person name="Lu G."/>
            <person name="Zhu Y."/>
            <person name="Wang Y."/>
            <person name="Huang Y."/>
            <person name="Liu J."/>
            <person name="Kang H."/>
            <person name="Chen J."/>
            <person name="Wang L."/>
            <person name="Chen A."/>
            <person name="Yu S."/>
            <person name="Gao Z."/>
            <person name="Jin L."/>
            <person name="Gu W."/>
            <person name="Wang Z."/>
            <person name="Zhao L."/>
            <person name="Shi B."/>
            <person name="Wen H."/>
            <person name="Lin R."/>
            <person name="Jones M.K."/>
            <person name="Brejova B."/>
            <person name="Vinar T."/>
            <person name="Zhao G."/>
            <person name="McManus D.P."/>
            <person name="Chen Z."/>
            <person name="Zhou Y."/>
            <person name="Wang S."/>
        </authorList>
    </citation>
    <scope>NUCLEOTIDE SEQUENCE [LARGE SCALE GENOMIC DNA]</scope>
</reference>
<dbReference type="InterPro" id="IPR049630">
    <property type="entry name" value="DYDC-like_DD"/>
</dbReference>
<name>W6UN06_ECHGR</name>
<feature type="compositionally biased region" description="Basic and acidic residues" evidence="2">
    <location>
        <begin position="363"/>
        <end position="375"/>
    </location>
</feature>
<dbReference type="KEGG" id="egl:EGR_05574"/>
<feature type="coiled-coil region" evidence="1">
    <location>
        <begin position="298"/>
        <end position="326"/>
    </location>
</feature>
<feature type="region of interest" description="Disordered" evidence="2">
    <location>
        <begin position="363"/>
        <end position="396"/>
    </location>
</feature>
<evidence type="ECO:0000256" key="1">
    <source>
        <dbReference type="SAM" id="Coils"/>
    </source>
</evidence>
<accession>W6UN06</accession>